<feature type="transmembrane region" description="Helical" evidence="1">
    <location>
        <begin position="36"/>
        <end position="55"/>
    </location>
</feature>
<keyword evidence="1" id="KW-1133">Transmembrane helix</keyword>
<keyword evidence="3" id="KW-1185">Reference proteome</keyword>
<dbReference type="Proteomes" id="UP000233551">
    <property type="component" value="Unassembled WGS sequence"/>
</dbReference>
<comment type="caution">
    <text evidence="2">The sequence shown here is derived from an EMBL/GenBank/DDBJ whole genome shotgun (WGS) entry which is preliminary data.</text>
</comment>
<accession>A0A2I0JPB2</accession>
<reference evidence="2 3" key="1">
    <citation type="submission" date="2017-11" db="EMBL/GenBank/DDBJ databases">
        <title>De-novo sequencing of pomegranate (Punica granatum L.) genome.</title>
        <authorList>
            <person name="Akparov Z."/>
            <person name="Amiraslanov A."/>
            <person name="Hajiyeva S."/>
            <person name="Abbasov M."/>
            <person name="Kaur K."/>
            <person name="Hamwieh A."/>
            <person name="Solovyev V."/>
            <person name="Salamov A."/>
            <person name="Braich B."/>
            <person name="Kosarev P."/>
            <person name="Mahmoud A."/>
            <person name="Hajiyev E."/>
            <person name="Babayeva S."/>
            <person name="Izzatullayeva V."/>
            <person name="Mammadov A."/>
            <person name="Mammadov A."/>
            <person name="Sharifova S."/>
            <person name="Ojaghi J."/>
            <person name="Eynullazada K."/>
            <person name="Bayramov B."/>
            <person name="Abdulazimova A."/>
            <person name="Shahmuradov I."/>
        </authorList>
    </citation>
    <scope>NUCLEOTIDE SEQUENCE [LARGE SCALE GENOMIC DNA]</scope>
    <source>
        <strain evidence="3">cv. AG2017</strain>
        <tissue evidence="2">Leaf</tissue>
    </source>
</reference>
<organism evidence="2 3">
    <name type="scientific">Punica granatum</name>
    <name type="common">Pomegranate</name>
    <dbReference type="NCBI Taxonomy" id="22663"/>
    <lineage>
        <taxon>Eukaryota</taxon>
        <taxon>Viridiplantae</taxon>
        <taxon>Streptophyta</taxon>
        <taxon>Embryophyta</taxon>
        <taxon>Tracheophyta</taxon>
        <taxon>Spermatophyta</taxon>
        <taxon>Magnoliopsida</taxon>
        <taxon>eudicotyledons</taxon>
        <taxon>Gunneridae</taxon>
        <taxon>Pentapetalae</taxon>
        <taxon>rosids</taxon>
        <taxon>malvids</taxon>
        <taxon>Myrtales</taxon>
        <taxon>Lythraceae</taxon>
        <taxon>Punica</taxon>
    </lineage>
</organism>
<proteinExistence type="predicted"/>
<dbReference type="EMBL" id="PGOL01001437">
    <property type="protein sequence ID" value="PKI58138.1"/>
    <property type="molecule type" value="Genomic_DNA"/>
</dbReference>
<dbReference type="AlphaFoldDB" id="A0A2I0JPB2"/>
<feature type="transmembrane region" description="Helical" evidence="1">
    <location>
        <begin position="103"/>
        <end position="127"/>
    </location>
</feature>
<name>A0A2I0JPB2_PUNGR</name>
<keyword evidence="1" id="KW-0812">Transmembrane</keyword>
<gene>
    <name evidence="2" type="ORF">CRG98_021468</name>
</gene>
<evidence type="ECO:0000256" key="1">
    <source>
        <dbReference type="SAM" id="Phobius"/>
    </source>
</evidence>
<keyword evidence="1" id="KW-0472">Membrane</keyword>
<evidence type="ECO:0000313" key="2">
    <source>
        <dbReference type="EMBL" id="PKI58138.1"/>
    </source>
</evidence>
<protein>
    <submittedName>
        <fullName evidence="2">Uncharacterized protein</fullName>
    </submittedName>
</protein>
<sequence length="179" mass="20313">MYRSCRRALCFGQNGLLVGPGWRSIYGGVLRIRERGFLGVSLVFLMCSETTVISICQKRVLKACWEAFVTIKTSLGRSKRASFPESGSTWETKMNSETKSESYSMVLVVLGCVQACFRVLFICLWIGRLGSPVRKASANVREYPGLSRSLLKCAQRCHWSFWYQEGFLKSHIGYLLTLR</sequence>
<evidence type="ECO:0000313" key="3">
    <source>
        <dbReference type="Proteomes" id="UP000233551"/>
    </source>
</evidence>